<dbReference type="RefSeq" id="WP_013478614.1">
    <property type="nucleotide sequence ID" value="NZ_AP018827.1"/>
</dbReference>
<dbReference type="Proteomes" id="UP000278756">
    <property type="component" value="Chromosome 1"/>
</dbReference>
<sequence length="57" mass="7161">MDYDDFYFDETGNPYRERRSRRAAEREEDILIDTLSFRSSRREARKRTERMNNRLLR</sequence>
<name>A0A3G9FXP7_9CAUL</name>
<organism evidence="1 2">
    <name type="scientific">Asticcacaulis excentricus</name>
    <dbReference type="NCBI Taxonomy" id="78587"/>
    <lineage>
        <taxon>Bacteria</taxon>
        <taxon>Pseudomonadati</taxon>
        <taxon>Pseudomonadota</taxon>
        <taxon>Alphaproteobacteria</taxon>
        <taxon>Caulobacterales</taxon>
        <taxon>Caulobacteraceae</taxon>
        <taxon>Asticcacaulis</taxon>
    </lineage>
</organism>
<accession>A0A3G9FXP7</accession>
<reference evidence="2" key="2">
    <citation type="journal article" date="2017" name="Plant Physiol. Biochem.">
        <title>Differential oxidative and antioxidative response of duckweed Lemna minor toward plant growth promoting/inhibiting bacteria.</title>
        <authorList>
            <person name="Ishizawa H."/>
            <person name="Kuroda M."/>
            <person name="Morikawa M."/>
            <person name="Ike M."/>
        </authorList>
    </citation>
    <scope>NUCLEOTIDE SEQUENCE [LARGE SCALE GENOMIC DNA]</scope>
    <source>
        <strain evidence="2">M6</strain>
    </source>
</reference>
<evidence type="ECO:0000313" key="2">
    <source>
        <dbReference type="Proteomes" id="UP000278756"/>
    </source>
</evidence>
<protein>
    <submittedName>
        <fullName evidence="1">Uncharacterized protein</fullName>
    </submittedName>
</protein>
<reference evidence="2" key="1">
    <citation type="journal article" date="2017" name="Biotechnol. Biofuels">
        <title>Evaluation of environmental bacterial communities as a factor affecting the growth of duckweed Lemna minor.</title>
        <authorList>
            <person name="Ishizawa H."/>
            <person name="Kuroda M."/>
            <person name="Morikawa M."/>
            <person name="Ike M."/>
        </authorList>
    </citation>
    <scope>NUCLEOTIDE SEQUENCE [LARGE SCALE GENOMIC DNA]</scope>
    <source>
        <strain evidence="2">M6</strain>
    </source>
</reference>
<evidence type="ECO:0000313" key="1">
    <source>
        <dbReference type="EMBL" id="BBF79810.1"/>
    </source>
</evidence>
<proteinExistence type="predicted"/>
<gene>
    <name evidence="1" type="ORF">EM6_0382</name>
</gene>
<dbReference type="EMBL" id="AP018827">
    <property type="protein sequence ID" value="BBF79810.1"/>
    <property type="molecule type" value="Genomic_DNA"/>
</dbReference>
<dbReference type="AlphaFoldDB" id="A0A3G9FXP7"/>